<dbReference type="PANTHER" id="PTHR42885">
    <property type="entry name" value="HISTIDINOL-PHOSPHATE AMINOTRANSFERASE-RELATED"/>
    <property type="match status" value="1"/>
</dbReference>
<evidence type="ECO:0000256" key="2">
    <source>
        <dbReference type="ARBA" id="ARBA00005011"/>
    </source>
</evidence>
<dbReference type="Gene3D" id="3.90.1150.10">
    <property type="entry name" value="Aspartate Aminotransferase, domain 1"/>
    <property type="match status" value="1"/>
</dbReference>
<evidence type="ECO:0000256" key="8">
    <source>
        <dbReference type="ARBA" id="ARBA00022898"/>
    </source>
</evidence>
<protein>
    <recommendedName>
        <fullName evidence="11">Histidinol-phosphate aminotransferase</fullName>
        <ecNumber evidence="11">2.6.1.9</ecNumber>
    </recommendedName>
    <alternativeName>
        <fullName evidence="11">Imidazole acetol-phosphate transaminase</fullName>
    </alternativeName>
</protein>
<keyword evidence="9 11" id="KW-0368">Histidine biosynthesis</keyword>
<evidence type="ECO:0000313" key="13">
    <source>
        <dbReference type="EMBL" id="PZX43419.1"/>
    </source>
</evidence>
<evidence type="ECO:0000259" key="12">
    <source>
        <dbReference type="Pfam" id="PF00155"/>
    </source>
</evidence>
<gene>
    <name evidence="11" type="primary">hisC</name>
    <name evidence="13" type="ORF">LX97_00419</name>
</gene>
<evidence type="ECO:0000256" key="4">
    <source>
        <dbReference type="ARBA" id="ARBA00011738"/>
    </source>
</evidence>
<dbReference type="EMBL" id="QKZR01000001">
    <property type="protein sequence ID" value="PZX43419.1"/>
    <property type="molecule type" value="Genomic_DNA"/>
</dbReference>
<dbReference type="InterPro" id="IPR005861">
    <property type="entry name" value="HisP_aminotrans"/>
</dbReference>
<feature type="domain" description="Aminotransferase class I/classII large" evidence="12">
    <location>
        <begin position="244"/>
        <end position="417"/>
    </location>
</feature>
<comment type="similarity">
    <text evidence="3 11">Belongs to the class-II pyridoxal-phosphate-dependent aminotransferase family. Histidinol-phosphate aminotransferase subfamily.</text>
</comment>
<dbReference type="Gene3D" id="3.40.640.10">
    <property type="entry name" value="Type I PLP-dependent aspartate aminotransferase-like (Major domain)"/>
    <property type="match status" value="2"/>
</dbReference>
<dbReference type="InterPro" id="IPR015422">
    <property type="entry name" value="PyrdxlP-dep_Trfase_small"/>
</dbReference>
<evidence type="ECO:0000256" key="6">
    <source>
        <dbReference type="ARBA" id="ARBA00022605"/>
    </source>
</evidence>
<evidence type="ECO:0000256" key="9">
    <source>
        <dbReference type="ARBA" id="ARBA00023102"/>
    </source>
</evidence>
<evidence type="ECO:0000256" key="1">
    <source>
        <dbReference type="ARBA" id="ARBA00001933"/>
    </source>
</evidence>
<dbReference type="Proteomes" id="UP000248584">
    <property type="component" value="Unassembled WGS sequence"/>
</dbReference>
<dbReference type="InterPro" id="IPR015421">
    <property type="entry name" value="PyrdxlP-dep_Trfase_major"/>
</dbReference>
<dbReference type="GO" id="GO:0008483">
    <property type="term" value="F:transaminase activity"/>
    <property type="evidence" value="ECO:0007669"/>
    <property type="project" value="UniProtKB-KW"/>
</dbReference>
<name>A0ABX5Q0A7_9FLAO</name>
<evidence type="ECO:0000256" key="3">
    <source>
        <dbReference type="ARBA" id="ARBA00007970"/>
    </source>
</evidence>
<dbReference type="InterPro" id="IPR015424">
    <property type="entry name" value="PyrdxlP-dep_Trfase"/>
</dbReference>
<dbReference type="HAMAP" id="MF_01023">
    <property type="entry name" value="HisC_aminotrans_2"/>
    <property type="match status" value="1"/>
</dbReference>
<keyword evidence="5 11" id="KW-0032">Aminotransferase</keyword>
<dbReference type="EC" id="2.6.1.9" evidence="11"/>
<reference evidence="13 14" key="1">
    <citation type="submission" date="2018-06" db="EMBL/GenBank/DDBJ databases">
        <title>Genomic Encyclopedia of Archaeal and Bacterial Type Strains, Phase II (KMG-II): from individual species to whole genera.</title>
        <authorList>
            <person name="Goeker M."/>
        </authorList>
    </citation>
    <scope>NUCLEOTIDE SEQUENCE [LARGE SCALE GENOMIC DNA]</scope>
    <source>
        <strain evidence="13 14">DSM 17205</strain>
    </source>
</reference>
<keyword evidence="7 11" id="KW-0808">Transferase</keyword>
<keyword evidence="6 11" id="KW-0028">Amino-acid biosynthesis</keyword>
<evidence type="ECO:0000256" key="10">
    <source>
        <dbReference type="ARBA" id="ARBA00047481"/>
    </source>
</evidence>
<keyword evidence="14" id="KW-1185">Reference proteome</keyword>
<dbReference type="PANTHER" id="PTHR42885:SF2">
    <property type="entry name" value="HISTIDINOL-PHOSPHATE AMINOTRANSFERASE"/>
    <property type="match status" value="1"/>
</dbReference>
<accession>A0ABX5Q0A7</accession>
<comment type="pathway">
    <text evidence="2 11">Amino-acid biosynthesis; L-histidine biosynthesis; L-histidine from 5-phospho-alpha-D-ribose 1-diphosphate: step 7/9.</text>
</comment>
<evidence type="ECO:0000313" key="14">
    <source>
        <dbReference type="Proteomes" id="UP000248584"/>
    </source>
</evidence>
<evidence type="ECO:0000256" key="7">
    <source>
        <dbReference type="ARBA" id="ARBA00022679"/>
    </source>
</evidence>
<dbReference type="InterPro" id="IPR004839">
    <property type="entry name" value="Aminotransferase_I/II_large"/>
</dbReference>
<evidence type="ECO:0000256" key="11">
    <source>
        <dbReference type="HAMAP-Rule" id="MF_01023"/>
    </source>
</evidence>
<comment type="caution">
    <text evidence="13">The sequence shown here is derived from an EMBL/GenBank/DDBJ whole genome shotgun (WGS) entry which is preliminary data.</text>
</comment>
<dbReference type="SUPFAM" id="SSF53383">
    <property type="entry name" value="PLP-dependent transferases"/>
    <property type="match status" value="1"/>
</dbReference>
<feature type="modified residue" description="N6-(pyridoxal phosphate)lysine" evidence="11">
    <location>
        <position position="284"/>
    </location>
</feature>
<comment type="cofactor">
    <cofactor evidence="1 11">
        <name>pyridoxal 5'-phosphate</name>
        <dbReference type="ChEBI" id="CHEBI:597326"/>
    </cofactor>
</comment>
<feature type="domain" description="Aminotransferase class I/classII large" evidence="12">
    <location>
        <begin position="83"/>
        <end position="207"/>
    </location>
</feature>
<comment type="catalytic activity">
    <reaction evidence="10 11">
        <text>L-histidinol phosphate + 2-oxoglutarate = 3-(imidazol-4-yl)-2-oxopropyl phosphate + L-glutamate</text>
        <dbReference type="Rhea" id="RHEA:23744"/>
        <dbReference type="ChEBI" id="CHEBI:16810"/>
        <dbReference type="ChEBI" id="CHEBI:29985"/>
        <dbReference type="ChEBI" id="CHEBI:57766"/>
        <dbReference type="ChEBI" id="CHEBI:57980"/>
        <dbReference type="EC" id="2.6.1.9"/>
    </reaction>
</comment>
<keyword evidence="8 11" id="KW-0663">Pyridoxal phosphate</keyword>
<comment type="subunit">
    <text evidence="4 11">Homodimer.</text>
</comment>
<proteinExistence type="inferred from homology"/>
<sequence length="426" mass="47886">MSAGQWGLLAIIGKMEFNLENIVRKNIWNLKPYSSARSEFDLYGSDKAYPKSLPAEGTSNEVSPLGKMSAGQKGLTLLDANENPKGDLNRYPDPLQSSIKEELAKQKDISPDQIFVGNGSDEAIDLLYRIFCEPGKDTVITCPPTYGMYEVSAAINDVSVLKVPLNKDFSLNLDEILNSSAFAKAKLLWICSPNNPTGNVLLKADLKHDWQAQNYTRGGMMDMPFAPEFEAEMLENQRQLDRLFGNFNGIIVVDEAYQDFTENMSFIKRLEDYPNLVVLQTMSKAHGMAGARVGFAFSSPEIIELFNRTKPPYNVNELSQKAVLETLKNEEKTKTEIQEIINNKDFLVEHLNSFNFIKEVYPSEANFVLAKVENATQVYNYLRDKGIIIRNRSSQIKDTLRFTVGTMMECKEVITALRQIPANAGI</sequence>
<organism evidence="13 14">
    <name type="scientific">Nonlabens dokdonensis</name>
    <dbReference type="NCBI Taxonomy" id="328515"/>
    <lineage>
        <taxon>Bacteria</taxon>
        <taxon>Pseudomonadati</taxon>
        <taxon>Bacteroidota</taxon>
        <taxon>Flavobacteriia</taxon>
        <taxon>Flavobacteriales</taxon>
        <taxon>Flavobacteriaceae</taxon>
        <taxon>Nonlabens</taxon>
    </lineage>
</organism>
<dbReference type="Pfam" id="PF00155">
    <property type="entry name" value="Aminotran_1_2"/>
    <property type="match status" value="2"/>
</dbReference>
<dbReference type="CDD" id="cd00609">
    <property type="entry name" value="AAT_like"/>
    <property type="match status" value="1"/>
</dbReference>
<evidence type="ECO:0000256" key="5">
    <source>
        <dbReference type="ARBA" id="ARBA00022576"/>
    </source>
</evidence>